<evidence type="ECO:0000313" key="1">
    <source>
        <dbReference type="EMBL" id="CAH8248595.1"/>
    </source>
</evidence>
<gene>
    <name evidence="1" type="ORF">WJ0W_005779</name>
</gene>
<proteinExistence type="predicted"/>
<protein>
    <submittedName>
        <fullName evidence="1">Uncharacterized protein</fullName>
    </submittedName>
</protein>
<reference evidence="1" key="1">
    <citation type="submission" date="2022-06" db="EMBL/GenBank/DDBJ databases">
        <authorList>
            <person name="Dietemann V."/>
            <person name="Ory F."/>
            <person name="Dainat B."/>
            <person name="Oberhansli S."/>
        </authorList>
    </citation>
    <scope>NUCLEOTIDE SEQUENCE</scope>
    <source>
        <strain evidence="1">Ena-SAMPLE-TAB-26-04-2022-14:26:32:270-5432</strain>
    </source>
</reference>
<sequence length="104" mass="12091">MDKVKLVTETLLELRVSAKLIKSEEDLKATMRKYDMLFVGEKFNTIYARELQHSLEKVFKKRISMPDLLAMIPDVCSLIGMEVDAMTFVDDPERKIADYQITLF</sequence>
<keyword evidence="2" id="KW-1185">Reference proteome</keyword>
<dbReference type="Proteomes" id="UP001154322">
    <property type="component" value="Unassembled WGS sequence"/>
</dbReference>
<name>A0ABM9GAB0_9BACL</name>
<dbReference type="EMBL" id="CALYLO010000012">
    <property type="protein sequence ID" value="CAH8248595.1"/>
    <property type="molecule type" value="Genomic_DNA"/>
</dbReference>
<accession>A0ABM9GAB0</accession>
<organism evidence="1 2">
    <name type="scientific">Paenibacillus melissococcoides</name>
    <dbReference type="NCBI Taxonomy" id="2912268"/>
    <lineage>
        <taxon>Bacteria</taxon>
        <taxon>Bacillati</taxon>
        <taxon>Bacillota</taxon>
        <taxon>Bacilli</taxon>
        <taxon>Bacillales</taxon>
        <taxon>Paenibacillaceae</taxon>
        <taxon>Paenibacillus</taxon>
    </lineage>
</organism>
<evidence type="ECO:0000313" key="2">
    <source>
        <dbReference type="Proteomes" id="UP001154322"/>
    </source>
</evidence>
<comment type="caution">
    <text evidence="1">The sequence shown here is derived from an EMBL/GenBank/DDBJ whole genome shotgun (WGS) entry which is preliminary data.</text>
</comment>
<dbReference type="RefSeq" id="WP_213428464.1">
    <property type="nucleotide sequence ID" value="NZ_AP031286.1"/>
</dbReference>